<protein>
    <recommendedName>
        <fullName evidence="9">NAD kinase</fullName>
    </recommendedName>
</protein>
<keyword evidence="4" id="KW-0418">Kinase</keyword>
<evidence type="ECO:0000256" key="3">
    <source>
        <dbReference type="ARBA" id="ARBA00022741"/>
    </source>
</evidence>
<proteinExistence type="inferred from homology"/>
<dbReference type="InterPro" id="IPR017438">
    <property type="entry name" value="ATP-NAD_kinase_N"/>
</dbReference>
<keyword evidence="7" id="KW-0520">NAD</keyword>
<keyword evidence="2" id="KW-0808">Transferase</keyword>
<organism evidence="8">
    <name type="scientific">marine sediment metagenome</name>
    <dbReference type="NCBI Taxonomy" id="412755"/>
    <lineage>
        <taxon>unclassified sequences</taxon>
        <taxon>metagenomes</taxon>
        <taxon>ecological metagenomes</taxon>
    </lineage>
</organism>
<keyword evidence="6" id="KW-0521">NADP</keyword>
<evidence type="ECO:0000256" key="6">
    <source>
        <dbReference type="ARBA" id="ARBA00022857"/>
    </source>
</evidence>
<evidence type="ECO:0008006" key="9">
    <source>
        <dbReference type="Google" id="ProtNLM"/>
    </source>
</evidence>
<dbReference type="Gene3D" id="2.60.200.30">
    <property type="entry name" value="Probable inorganic polyphosphate/atp-NAD kinase, domain 2"/>
    <property type="match status" value="1"/>
</dbReference>
<sequence>MDKKPIALACRMDSEKAIKLAKKIFEFLVQKGEIIYLETRIAPKIFLHNGMDLGDMTSENIKFIVVIGGDGSILRVVSSLSQKNPPPILGVNIGSIGFLDESDEVTVFEDLVRVLKEDYEIELCSKITPFLVKNSDEIRLNNALNEVLIVSSKSSKILQVSIRINNVFLNRSYLDGVIISTSTGSTAYNLSAGGAIVNPFLEIIQITPLNSFAGSGLKPIIVPMDSEIEIQLLRPRLDGKIVIDGQRIIKKIPSNTKIRIRKSNSHTKFIRLSKNYYSRLREKIIGTINVPLDDSPEE</sequence>
<dbReference type="Pfam" id="PF20143">
    <property type="entry name" value="NAD_kinase_C"/>
    <property type="match status" value="1"/>
</dbReference>
<keyword evidence="3" id="KW-0547">Nucleotide-binding</keyword>
<reference evidence="8" key="1">
    <citation type="journal article" date="2015" name="Nature">
        <title>Complex archaea that bridge the gap between prokaryotes and eukaryotes.</title>
        <authorList>
            <person name="Spang A."/>
            <person name="Saw J.H."/>
            <person name="Jorgensen S.L."/>
            <person name="Zaremba-Niedzwiedzka K."/>
            <person name="Martijn J."/>
            <person name="Lind A.E."/>
            <person name="van Eijk R."/>
            <person name="Schleper C."/>
            <person name="Guy L."/>
            <person name="Ettema T.J."/>
        </authorList>
    </citation>
    <scope>NUCLEOTIDE SEQUENCE</scope>
</reference>
<dbReference type="GO" id="GO:0006741">
    <property type="term" value="P:NADP+ biosynthetic process"/>
    <property type="evidence" value="ECO:0007669"/>
    <property type="project" value="InterPro"/>
</dbReference>
<evidence type="ECO:0000313" key="8">
    <source>
        <dbReference type="EMBL" id="KKN27232.1"/>
    </source>
</evidence>
<evidence type="ECO:0000256" key="2">
    <source>
        <dbReference type="ARBA" id="ARBA00022679"/>
    </source>
</evidence>
<dbReference type="GO" id="GO:0019674">
    <property type="term" value="P:NAD+ metabolic process"/>
    <property type="evidence" value="ECO:0007669"/>
    <property type="project" value="InterPro"/>
</dbReference>
<keyword evidence="1" id="KW-0963">Cytoplasm</keyword>
<evidence type="ECO:0000256" key="1">
    <source>
        <dbReference type="ARBA" id="ARBA00022490"/>
    </source>
</evidence>
<name>A0A0F9PRH1_9ZZZZ</name>
<dbReference type="PANTHER" id="PTHR20275">
    <property type="entry name" value="NAD KINASE"/>
    <property type="match status" value="1"/>
</dbReference>
<dbReference type="Gene3D" id="3.40.50.10330">
    <property type="entry name" value="Probable inorganic polyphosphate/atp-NAD kinase, domain 1"/>
    <property type="match status" value="1"/>
</dbReference>
<dbReference type="SUPFAM" id="SSF111331">
    <property type="entry name" value="NAD kinase/diacylglycerol kinase-like"/>
    <property type="match status" value="1"/>
</dbReference>
<comment type="caution">
    <text evidence="8">The sequence shown here is derived from an EMBL/GenBank/DDBJ whole genome shotgun (WGS) entry which is preliminary data.</text>
</comment>
<accession>A0A0F9PRH1</accession>
<dbReference type="PANTHER" id="PTHR20275:SF43">
    <property type="entry name" value="BIFUNCTIONAL NADP PHOSPHATASE_NAD KINASE"/>
    <property type="match status" value="1"/>
</dbReference>
<dbReference type="InterPro" id="IPR002504">
    <property type="entry name" value="NADK"/>
</dbReference>
<evidence type="ECO:0000256" key="7">
    <source>
        <dbReference type="ARBA" id="ARBA00023027"/>
    </source>
</evidence>
<dbReference type="InterPro" id="IPR017437">
    <property type="entry name" value="ATP-NAD_kinase_PpnK-typ_C"/>
</dbReference>
<dbReference type="GO" id="GO:0005524">
    <property type="term" value="F:ATP binding"/>
    <property type="evidence" value="ECO:0007669"/>
    <property type="project" value="UniProtKB-KW"/>
</dbReference>
<dbReference type="HAMAP" id="MF_00361">
    <property type="entry name" value="NAD_kinase"/>
    <property type="match status" value="1"/>
</dbReference>
<evidence type="ECO:0000256" key="5">
    <source>
        <dbReference type="ARBA" id="ARBA00022840"/>
    </source>
</evidence>
<keyword evidence="5" id="KW-0067">ATP-binding</keyword>
<dbReference type="InterPro" id="IPR016064">
    <property type="entry name" value="NAD/diacylglycerol_kinase_sf"/>
</dbReference>
<dbReference type="EMBL" id="LAZR01002655">
    <property type="protein sequence ID" value="KKN27232.1"/>
    <property type="molecule type" value="Genomic_DNA"/>
</dbReference>
<dbReference type="Pfam" id="PF01513">
    <property type="entry name" value="NAD_kinase"/>
    <property type="match status" value="1"/>
</dbReference>
<gene>
    <name evidence="8" type="ORF">LCGC14_0866660</name>
</gene>
<dbReference type="GO" id="GO:0003951">
    <property type="term" value="F:NAD+ kinase activity"/>
    <property type="evidence" value="ECO:0007669"/>
    <property type="project" value="InterPro"/>
</dbReference>
<dbReference type="AlphaFoldDB" id="A0A0F9PRH1"/>
<evidence type="ECO:0000256" key="4">
    <source>
        <dbReference type="ARBA" id="ARBA00022777"/>
    </source>
</evidence>